<dbReference type="SUPFAM" id="SSF56042">
    <property type="entry name" value="PurM C-terminal domain-like"/>
    <property type="match status" value="2"/>
</dbReference>
<comment type="caution">
    <text evidence="12">The sequence shown here is derived from an EMBL/GenBank/DDBJ whole genome shotgun (WGS) entry which is preliminary data.</text>
</comment>
<comment type="caution">
    <text evidence="8">Lacks conserved residue(s) required for the propagation of feature annotation.</text>
</comment>
<dbReference type="GO" id="GO:0006189">
    <property type="term" value="P:'de novo' IMP biosynthetic process"/>
    <property type="evidence" value="ECO:0007669"/>
    <property type="project" value="UniProtKB-UniRule"/>
</dbReference>
<evidence type="ECO:0000256" key="7">
    <source>
        <dbReference type="ARBA" id="ARBA00022842"/>
    </source>
</evidence>
<evidence type="ECO:0000256" key="4">
    <source>
        <dbReference type="ARBA" id="ARBA00022741"/>
    </source>
</evidence>
<evidence type="ECO:0000313" key="12">
    <source>
        <dbReference type="EMBL" id="OMF45583.1"/>
    </source>
</evidence>
<dbReference type="GO" id="GO:0000287">
    <property type="term" value="F:magnesium ion binding"/>
    <property type="evidence" value="ECO:0007669"/>
    <property type="project" value="UniProtKB-UniRule"/>
</dbReference>
<proteinExistence type="inferred from homology"/>
<dbReference type="HAMAP" id="MF_00420">
    <property type="entry name" value="PurL_2"/>
    <property type="match status" value="1"/>
</dbReference>
<feature type="binding site" evidence="8">
    <location>
        <begin position="320"/>
        <end position="322"/>
    </location>
    <ligand>
        <name>substrate</name>
    </ligand>
</feature>
<comment type="pathway">
    <text evidence="8">Purine metabolism; IMP biosynthesis via de novo pathway; 5-amino-1-(5-phospho-D-ribosyl)imidazole from N(2)-formyl-N(1)-(5-phospho-D-ribosyl)glycinamide: step 1/2.</text>
</comment>
<feature type="binding site" evidence="8">
    <location>
        <position position="542"/>
    </location>
    <ligand>
        <name>Mg(2+)</name>
        <dbReference type="ChEBI" id="CHEBI:18420"/>
        <label>1</label>
    </ligand>
</feature>
<organism evidence="12 13">
    <name type="scientific">Paenibacillus rhizosphaerae</name>
    <dbReference type="NCBI Taxonomy" id="297318"/>
    <lineage>
        <taxon>Bacteria</taxon>
        <taxon>Bacillati</taxon>
        <taxon>Bacillota</taxon>
        <taxon>Bacilli</taxon>
        <taxon>Bacillales</taxon>
        <taxon>Paenibacillaceae</taxon>
        <taxon>Paenibacillus</taxon>
    </lineage>
</organism>
<dbReference type="PANTHER" id="PTHR43555">
    <property type="entry name" value="PHOSPHORIBOSYLFORMYLGLYCINAMIDINE SYNTHASE SUBUNIT PURL"/>
    <property type="match status" value="1"/>
</dbReference>
<name>A0A1R1E177_9BACL</name>
<comment type="similarity">
    <text evidence="8">Belongs to the FGAMS family.</text>
</comment>
<keyword evidence="1 8" id="KW-0963">Cytoplasm</keyword>
<keyword evidence="5 8" id="KW-0658">Purine biosynthesis</keyword>
<accession>A0A1R1E177</accession>
<dbReference type="FunFam" id="3.30.1330.10:FF:000004">
    <property type="entry name" value="Phosphoribosylformylglycinamidine synthase subunit PurL"/>
    <property type="match status" value="1"/>
</dbReference>
<evidence type="ECO:0000256" key="8">
    <source>
        <dbReference type="HAMAP-Rule" id="MF_00420"/>
    </source>
</evidence>
<keyword evidence="13" id="KW-1185">Reference proteome</keyword>
<keyword evidence="4 8" id="KW-0547">Nucleotide-binding</keyword>
<dbReference type="AlphaFoldDB" id="A0A1R1E177"/>
<feature type="binding site" evidence="8">
    <location>
        <position position="248"/>
    </location>
    <ligand>
        <name>substrate</name>
    </ligand>
</feature>
<dbReference type="PANTHER" id="PTHR43555:SF1">
    <property type="entry name" value="PHOSPHORIBOSYLFORMYLGLYCINAMIDINE SYNTHASE SUBUNIT PURL"/>
    <property type="match status" value="1"/>
</dbReference>
<keyword evidence="2 8" id="KW-0436">Ligase</keyword>
<feature type="binding site" evidence="8">
    <location>
        <begin position="102"/>
        <end position="105"/>
    </location>
    <ligand>
        <name>substrate</name>
    </ligand>
</feature>
<feature type="domain" description="Phosphoribosylformylglycinamidine synthase linker" evidence="11">
    <location>
        <begin position="15"/>
        <end position="61"/>
    </location>
</feature>
<dbReference type="InterPro" id="IPR036921">
    <property type="entry name" value="PurM-like_N_sf"/>
</dbReference>
<dbReference type="GO" id="GO:0004642">
    <property type="term" value="F:phosphoribosylformylglycinamidine synthase activity"/>
    <property type="evidence" value="ECO:0007669"/>
    <property type="project" value="UniProtKB-UniRule"/>
</dbReference>
<dbReference type="Gene3D" id="3.90.650.10">
    <property type="entry name" value="PurM-like C-terminal domain"/>
    <property type="match status" value="2"/>
</dbReference>
<dbReference type="SUPFAM" id="SSF55326">
    <property type="entry name" value="PurM N-terminal domain-like"/>
    <property type="match status" value="2"/>
</dbReference>
<evidence type="ECO:0000259" key="11">
    <source>
        <dbReference type="Pfam" id="PF18072"/>
    </source>
</evidence>
<feature type="domain" description="PurM-like C-terminal" evidence="10">
    <location>
        <begin position="210"/>
        <end position="364"/>
    </location>
</feature>
<dbReference type="InterPro" id="IPR016188">
    <property type="entry name" value="PurM-like_N"/>
</dbReference>
<dbReference type="InterPro" id="IPR036676">
    <property type="entry name" value="PurM-like_C_sf"/>
</dbReference>
<feature type="binding site" evidence="8">
    <location>
        <position position="99"/>
    </location>
    <ligand>
        <name>ATP</name>
        <dbReference type="ChEBI" id="CHEBI:30616"/>
    </ligand>
</feature>
<dbReference type="Pfam" id="PF02769">
    <property type="entry name" value="AIRS_C"/>
    <property type="match status" value="2"/>
</dbReference>
<comment type="subcellular location">
    <subcellularLocation>
        <location evidence="8">Cytoplasm</location>
    </subcellularLocation>
</comment>
<dbReference type="EMBL" id="MRTP01000023">
    <property type="protein sequence ID" value="OMF45583.1"/>
    <property type="molecule type" value="Genomic_DNA"/>
</dbReference>
<evidence type="ECO:0000256" key="6">
    <source>
        <dbReference type="ARBA" id="ARBA00022840"/>
    </source>
</evidence>
<feature type="active site" evidence="8">
    <location>
        <position position="57"/>
    </location>
</feature>
<dbReference type="PIRSF" id="PIRSF001587">
    <property type="entry name" value="FGAM_synthase_II"/>
    <property type="match status" value="1"/>
</dbReference>
<feature type="binding site" evidence="8">
    <location>
        <position position="101"/>
    </location>
    <ligand>
        <name>Mg(2+)</name>
        <dbReference type="ChEBI" id="CHEBI:18420"/>
        <label>1</label>
    </ligand>
</feature>
<feature type="binding site" evidence="8">
    <location>
        <position position="541"/>
    </location>
    <ligand>
        <name>ATP</name>
        <dbReference type="ChEBI" id="CHEBI:30616"/>
    </ligand>
</feature>
<feature type="binding site" evidence="8">
    <location>
        <position position="125"/>
    </location>
    <ligand>
        <name>Mg(2+)</name>
        <dbReference type="ChEBI" id="CHEBI:18420"/>
        <label>2</label>
    </ligand>
</feature>
<dbReference type="EC" id="6.3.5.3" evidence="8"/>
<dbReference type="CDD" id="cd02203">
    <property type="entry name" value="PurL_repeat1"/>
    <property type="match status" value="1"/>
</dbReference>
<evidence type="ECO:0000256" key="1">
    <source>
        <dbReference type="ARBA" id="ARBA00022490"/>
    </source>
</evidence>
<evidence type="ECO:0000256" key="2">
    <source>
        <dbReference type="ARBA" id="ARBA00022598"/>
    </source>
</evidence>
<evidence type="ECO:0000256" key="3">
    <source>
        <dbReference type="ARBA" id="ARBA00022723"/>
    </source>
</evidence>
<feature type="binding site" evidence="8">
    <location>
        <position position="544"/>
    </location>
    <ligand>
        <name>substrate</name>
    </ligand>
</feature>
<reference evidence="12 13" key="1">
    <citation type="submission" date="2016-11" db="EMBL/GenBank/DDBJ databases">
        <title>Paenibacillus species isolates.</title>
        <authorList>
            <person name="Beno S.M."/>
        </authorList>
    </citation>
    <scope>NUCLEOTIDE SEQUENCE [LARGE SCALE GENOMIC DNA]</scope>
    <source>
        <strain evidence="12 13">FSL R5-0378</strain>
    </source>
</reference>
<protein>
    <recommendedName>
        <fullName evidence="8">Phosphoribosylformylglycinamidine synthase subunit PurL</fullName>
        <shortName evidence="8">FGAM synthase</shortName>
        <ecNumber evidence="8">6.3.5.3</ecNumber>
    </recommendedName>
    <alternativeName>
        <fullName evidence="8">Formylglycinamide ribonucleotide amidotransferase subunit II</fullName>
        <shortName evidence="8">FGAR amidotransferase II</shortName>
        <shortName evidence="8">FGAR-AT II</shortName>
    </alternativeName>
    <alternativeName>
        <fullName evidence="8">Glutamine amidotransferase PurL</fullName>
    </alternativeName>
    <alternativeName>
        <fullName evidence="8">Phosphoribosylformylglycinamidine synthase subunit II</fullName>
    </alternativeName>
</protein>
<keyword evidence="7 8" id="KW-0460">Magnesium</keyword>
<feature type="domain" description="PurM-like C-terminal" evidence="10">
    <location>
        <begin position="579"/>
        <end position="716"/>
    </location>
</feature>
<feature type="binding site" evidence="8">
    <location>
        <position position="60"/>
    </location>
    <ligand>
        <name>ATP</name>
        <dbReference type="ChEBI" id="CHEBI:30616"/>
    </ligand>
</feature>
<gene>
    <name evidence="8" type="primary">purL</name>
    <name evidence="12" type="ORF">BK138_33905</name>
</gene>
<feature type="domain" description="PurM-like N-terminal" evidence="9">
    <location>
        <begin position="82"/>
        <end position="197"/>
    </location>
</feature>
<comment type="catalytic activity">
    <reaction evidence="8">
        <text>N(2)-formyl-N(1)-(5-phospho-beta-D-ribosyl)glycinamide + L-glutamine + ATP + H2O = 2-formamido-N(1)-(5-O-phospho-beta-D-ribosyl)acetamidine + L-glutamate + ADP + phosphate + H(+)</text>
        <dbReference type="Rhea" id="RHEA:17129"/>
        <dbReference type="ChEBI" id="CHEBI:15377"/>
        <dbReference type="ChEBI" id="CHEBI:15378"/>
        <dbReference type="ChEBI" id="CHEBI:29985"/>
        <dbReference type="ChEBI" id="CHEBI:30616"/>
        <dbReference type="ChEBI" id="CHEBI:43474"/>
        <dbReference type="ChEBI" id="CHEBI:58359"/>
        <dbReference type="ChEBI" id="CHEBI:147286"/>
        <dbReference type="ChEBI" id="CHEBI:147287"/>
        <dbReference type="ChEBI" id="CHEBI:456216"/>
        <dbReference type="EC" id="6.3.5.3"/>
    </reaction>
</comment>
<dbReference type="NCBIfam" id="NF002290">
    <property type="entry name" value="PRK01213.1"/>
    <property type="match status" value="1"/>
</dbReference>
<evidence type="ECO:0000259" key="9">
    <source>
        <dbReference type="Pfam" id="PF00586"/>
    </source>
</evidence>
<keyword evidence="3 8" id="KW-0479">Metal-binding</keyword>
<feature type="binding site" evidence="8">
    <location>
        <position position="124"/>
    </location>
    <ligand>
        <name>substrate</name>
    </ligand>
</feature>
<dbReference type="GO" id="GO:0005737">
    <property type="term" value="C:cytoplasm"/>
    <property type="evidence" value="ECO:0007669"/>
    <property type="project" value="UniProtKB-SubCell"/>
</dbReference>
<feature type="active site" description="Proton acceptor" evidence="8">
    <location>
        <position position="103"/>
    </location>
</feature>
<dbReference type="InterPro" id="IPR010074">
    <property type="entry name" value="PRibForGlyAmidine_synth_PurL"/>
</dbReference>
<evidence type="ECO:0000259" key="10">
    <source>
        <dbReference type="Pfam" id="PF02769"/>
    </source>
</evidence>
<dbReference type="UniPathway" id="UPA00074">
    <property type="reaction ID" value="UER00128"/>
</dbReference>
<sequence length="747" mass="79838">MAQQVSAKEPTAAQIAEQKIYQQFGVSDSEYELICSFMGRQPNYTEIGVFSVMWSEHCAYKNSKPLLRRFPTSGPRVLMGPGEGAGIVDIGDNQAVVFKIESHNHPSAVEPYQGAATGVGGIIRDIFSMGARPVALLNSLRFGKLESDRVKYLFEHVVAGIAGYGNCIGIPTVAGEVMFDNSYDGNPLVNAMCVGLIDHDKIQRGVAKGVGNPVFYVGPPTGRDGIHGATFASVELSEESEAKKTAVQVGDPFMEKLVMESTLELIDSGIVLGIQDMGAAGLTCSSAEMASKAGNGLELYLDQVPQREEGMTPYEMMLSESQERMLFVVEPKDEAQAMEIFERWGVICAKVGKVTDDGRLKLFHHGEVVGDMPVKALVDECPVYNKPSSVPAYYEANAGVDTLRYEEVKDLGGALKQVLASPTVASKAWVYNQYDYMVRTSTAVRPGSDAAVVTIQGTRKGLAMTTDCNGRYVYLDPEVGGRIAVSEAARNIVCSGAEPLAITDNLNFGSPEKPDIFWQMERAVDGMAEACRVLDTPVIGGNVSLYNENASGAIYPTPVVGMVGLVHDTDHITTQGFKQEGDVIFLLGDTKAELGGSEFQYVVHGATEGRPPVLDLDTEKKLLSSVLGAIQQGLVQSAHDLSEGGLAVALAESCISGSLGAQVHVETGLRPDVALFSESQSRILLSASRDKAEQLKAYIEGQGVPVAEIGIVEGDSLVVDINGASAVNESVGGLKQVWEDAIPCLMK</sequence>
<dbReference type="RefSeq" id="WP_076176810.1">
    <property type="nucleotide sequence ID" value="NZ_MRTP01000023.1"/>
</dbReference>
<dbReference type="Pfam" id="PF00586">
    <property type="entry name" value="AIRS"/>
    <property type="match status" value="2"/>
</dbReference>
<dbReference type="CDD" id="cd02204">
    <property type="entry name" value="PurL_repeat2"/>
    <property type="match status" value="1"/>
</dbReference>
<feature type="binding site" evidence="8">
    <location>
        <position position="504"/>
    </location>
    <ligand>
        <name>ATP</name>
        <dbReference type="ChEBI" id="CHEBI:30616"/>
    </ligand>
</feature>
<dbReference type="Gene3D" id="3.30.1330.10">
    <property type="entry name" value="PurM-like, N-terminal domain"/>
    <property type="match status" value="2"/>
</dbReference>
<dbReference type="GO" id="GO:0005524">
    <property type="term" value="F:ATP binding"/>
    <property type="evidence" value="ECO:0007669"/>
    <property type="project" value="UniProtKB-UniRule"/>
</dbReference>
<dbReference type="InterPro" id="IPR041609">
    <property type="entry name" value="PurL_linker"/>
</dbReference>
<dbReference type="STRING" id="297318.BK138_33905"/>
<comment type="function">
    <text evidence="8">Part of the phosphoribosylformylglycinamidine synthase complex involved in the purines biosynthetic pathway. Catalyzes the ATP-dependent conversion of formylglycinamide ribonucleotide (FGAR) and glutamine to yield formylglycinamidine ribonucleotide (FGAM) and glutamate. The FGAM synthase complex is composed of three subunits. PurQ produces an ammonia molecule by converting glutamine to glutamate. PurL transfers the ammonia molecule to FGAR to form FGAM in an ATP-dependent manner. PurS interacts with PurQ and PurL and is thought to assist in the transfer of the ammonia molecule from PurQ to PurL.</text>
</comment>
<dbReference type="InterPro" id="IPR010918">
    <property type="entry name" value="PurM-like_C_dom"/>
</dbReference>
<feature type="domain" description="PurM-like N-terminal" evidence="9">
    <location>
        <begin position="447"/>
        <end position="566"/>
    </location>
</feature>
<evidence type="ECO:0000256" key="5">
    <source>
        <dbReference type="ARBA" id="ARBA00022755"/>
    </source>
</evidence>
<dbReference type="NCBIfam" id="TIGR01736">
    <property type="entry name" value="FGAM_synth_II"/>
    <property type="match status" value="1"/>
</dbReference>
<evidence type="ECO:0000313" key="13">
    <source>
        <dbReference type="Proteomes" id="UP000187172"/>
    </source>
</evidence>
<feature type="binding site" evidence="8">
    <location>
        <position position="276"/>
    </location>
    <ligand>
        <name>Mg(2+)</name>
        <dbReference type="ChEBI" id="CHEBI:18420"/>
        <label>2</label>
    </ligand>
</feature>
<comment type="subunit">
    <text evidence="8">Monomer. Part of the FGAM synthase complex composed of 1 PurL, 1 PurQ and 2 PurS subunits.</text>
</comment>
<dbReference type="Proteomes" id="UP000187172">
    <property type="component" value="Unassembled WGS sequence"/>
</dbReference>
<dbReference type="Pfam" id="PF18072">
    <property type="entry name" value="FGAR-AT_linker"/>
    <property type="match status" value="1"/>
</dbReference>
<keyword evidence="6 8" id="KW-0067">ATP-binding</keyword>